<sequence>MSARTPAPGRGGGGAAAWAQGTPRSSRSRCGPWRRRRRPRG</sequence>
<evidence type="ECO:0000256" key="1">
    <source>
        <dbReference type="SAM" id="MobiDB-lite"/>
    </source>
</evidence>
<reference evidence="2" key="1">
    <citation type="submission" date="2014-09" db="EMBL/GenBank/DDBJ databases">
        <authorList>
            <person name="Magalhaes I.L.F."/>
            <person name="Oliveira U."/>
            <person name="Santos F.R."/>
            <person name="Vidigal T.H.D.A."/>
            <person name="Brescovit A.D."/>
            <person name="Santos A.J."/>
        </authorList>
    </citation>
    <scope>NUCLEOTIDE SEQUENCE</scope>
    <source>
        <tissue evidence="2">Shoot tissue taken approximately 20 cm above the soil surface</tissue>
    </source>
</reference>
<name>A0A0A9GTK9_ARUDO</name>
<feature type="compositionally biased region" description="Low complexity" evidence="1">
    <location>
        <begin position="16"/>
        <end position="31"/>
    </location>
</feature>
<dbReference type="AlphaFoldDB" id="A0A0A9GTK9"/>
<feature type="compositionally biased region" description="Basic residues" evidence="1">
    <location>
        <begin position="32"/>
        <end position="41"/>
    </location>
</feature>
<proteinExistence type="predicted"/>
<dbReference type="EMBL" id="GBRH01169531">
    <property type="protein sequence ID" value="JAE28365.1"/>
    <property type="molecule type" value="Transcribed_RNA"/>
</dbReference>
<evidence type="ECO:0000313" key="2">
    <source>
        <dbReference type="EMBL" id="JAE28365.1"/>
    </source>
</evidence>
<feature type="region of interest" description="Disordered" evidence="1">
    <location>
        <begin position="1"/>
        <end position="41"/>
    </location>
</feature>
<protein>
    <submittedName>
        <fullName evidence="2">Uncharacterized protein</fullName>
    </submittedName>
</protein>
<accession>A0A0A9GTK9</accession>
<reference evidence="2" key="2">
    <citation type="journal article" date="2015" name="Data Brief">
        <title>Shoot transcriptome of the giant reed, Arundo donax.</title>
        <authorList>
            <person name="Barrero R.A."/>
            <person name="Guerrero F.D."/>
            <person name="Moolhuijzen P."/>
            <person name="Goolsby J.A."/>
            <person name="Tidwell J."/>
            <person name="Bellgard S.E."/>
            <person name="Bellgard M.I."/>
        </authorList>
    </citation>
    <scope>NUCLEOTIDE SEQUENCE</scope>
    <source>
        <tissue evidence="2">Shoot tissue taken approximately 20 cm above the soil surface</tissue>
    </source>
</reference>
<organism evidence="2">
    <name type="scientific">Arundo donax</name>
    <name type="common">Giant reed</name>
    <name type="synonym">Donax arundinaceus</name>
    <dbReference type="NCBI Taxonomy" id="35708"/>
    <lineage>
        <taxon>Eukaryota</taxon>
        <taxon>Viridiplantae</taxon>
        <taxon>Streptophyta</taxon>
        <taxon>Embryophyta</taxon>
        <taxon>Tracheophyta</taxon>
        <taxon>Spermatophyta</taxon>
        <taxon>Magnoliopsida</taxon>
        <taxon>Liliopsida</taxon>
        <taxon>Poales</taxon>
        <taxon>Poaceae</taxon>
        <taxon>PACMAD clade</taxon>
        <taxon>Arundinoideae</taxon>
        <taxon>Arundineae</taxon>
        <taxon>Arundo</taxon>
    </lineage>
</organism>